<evidence type="ECO:0000313" key="2">
    <source>
        <dbReference type="Proteomes" id="UP000503505"/>
    </source>
</evidence>
<dbReference type="AlphaFoldDB" id="A0AAE6WU19"/>
<dbReference type="SUPFAM" id="SSF51905">
    <property type="entry name" value="FAD/NAD(P)-binding domain"/>
    <property type="match status" value="1"/>
</dbReference>
<protein>
    <submittedName>
        <fullName evidence="1">Flavoprotein</fullName>
    </submittedName>
</protein>
<dbReference type="PANTHER" id="PTHR42877:SF4">
    <property type="entry name" value="FAD_NAD(P)-BINDING DOMAIN-CONTAINING PROTEIN-RELATED"/>
    <property type="match status" value="1"/>
</dbReference>
<reference evidence="1 2" key="1">
    <citation type="submission" date="2019-09" db="EMBL/GenBank/DDBJ databases">
        <title>Non-baumannii Acinetobacter spp. carrying blaNDM-1 isolated in China.</title>
        <authorList>
            <person name="Cui C."/>
            <person name="Chen C."/>
            <person name="Sun J."/>
            <person name="Liu Y."/>
        </authorList>
    </citation>
    <scope>NUCLEOTIDE SEQUENCE [LARGE SCALE GENOMIC DNA]</scope>
    <source>
        <strain evidence="1 2">HZE23-1</strain>
    </source>
</reference>
<gene>
    <name evidence="1" type="ORF">FSC10_06435</name>
</gene>
<name>A0AAE6WU19_9GAMM</name>
<dbReference type="Proteomes" id="UP000503505">
    <property type="component" value="Chromosome"/>
</dbReference>
<organism evidence="1 2">
    <name type="scientific">Acinetobacter schindleri</name>
    <dbReference type="NCBI Taxonomy" id="108981"/>
    <lineage>
        <taxon>Bacteria</taxon>
        <taxon>Pseudomonadati</taxon>
        <taxon>Pseudomonadota</taxon>
        <taxon>Gammaproteobacteria</taxon>
        <taxon>Moraxellales</taxon>
        <taxon>Moraxellaceae</taxon>
        <taxon>Acinetobacter</taxon>
    </lineage>
</organism>
<dbReference type="InterPro" id="IPR036188">
    <property type="entry name" value="FAD/NAD-bd_sf"/>
</dbReference>
<dbReference type="InterPro" id="IPR051209">
    <property type="entry name" value="FAD-bind_Monooxygenase_sf"/>
</dbReference>
<accession>A0AAE6WU19</accession>
<proteinExistence type="predicted"/>
<evidence type="ECO:0000313" key="1">
    <source>
        <dbReference type="EMBL" id="QIC67023.1"/>
    </source>
</evidence>
<dbReference type="RefSeq" id="WP_163171214.1">
    <property type="nucleotide sequence ID" value="NZ_CP044463.1"/>
</dbReference>
<dbReference type="EMBL" id="CP044463">
    <property type="protein sequence ID" value="QIC67023.1"/>
    <property type="molecule type" value="Genomic_DNA"/>
</dbReference>
<sequence>MGVKQDTGAGIFQNNLEHFTSFNGTKVDSAALKDMDFQDLNVAVIGLDQFSVSHLDRICQQAASVKVFQIEPQFVMPSTSRTLQRVLNHPLISKNKNLISNRIKGLLSLRFLEQQVKNPWLRRQLMPNLAASNRHYFKSDSFYIALQRENCQLITWPILKISDHAIHCIHGENYPVEVIIQTFK</sequence>
<dbReference type="PANTHER" id="PTHR42877">
    <property type="entry name" value="L-ORNITHINE N(5)-MONOOXYGENASE-RELATED"/>
    <property type="match status" value="1"/>
</dbReference>